<evidence type="ECO:0000256" key="1">
    <source>
        <dbReference type="SAM" id="MobiDB-lite"/>
    </source>
</evidence>
<feature type="compositionally biased region" description="Basic and acidic residues" evidence="1">
    <location>
        <begin position="400"/>
        <end position="413"/>
    </location>
</feature>
<dbReference type="Proteomes" id="UP000762676">
    <property type="component" value="Unassembled WGS sequence"/>
</dbReference>
<keyword evidence="2" id="KW-1133">Transmembrane helix</keyword>
<protein>
    <recommendedName>
        <fullName evidence="5">Gustatory receptor</fullName>
    </recommendedName>
</protein>
<keyword evidence="4" id="KW-1185">Reference proteome</keyword>
<feature type="region of interest" description="Disordered" evidence="1">
    <location>
        <begin position="450"/>
        <end position="470"/>
    </location>
</feature>
<feature type="transmembrane region" description="Helical" evidence="2">
    <location>
        <begin position="20"/>
        <end position="39"/>
    </location>
</feature>
<comment type="caution">
    <text evidence="3">The sequence shown here is derived from an EMBL/GenBank/DDBJ whole genome shotgun (WGS) entry which is preliminary data.</text>
</comment>
<sequence>MATFEISTEDALKISLSAHAYMLLRAVLGKLIDFLLPLLSGYSYKFRTLYRVHESAPDLLPRMLSQQASLLVLTILTLVALSHTSVSLIPFGHQLHPTPDFLIRVVLCACTARHMLMASWLLLGNEVTLKRTGTEVKLTSTTTTGESGSRVWDFLYFVICGGTTLVSLGYHQNFLLAMTLPFQELSSIFRGYAKLSKIMSALKASRFAIPDTQTRSMSISREAKCLTFVSCLICLICKAVLPMLILALALQRESPLVMDQLPLMWFFWSCAFLSIFHLALIYLEIVRITGRGKRNEFIMGVKRKFWGLELFERLEKLCRNKKIRKGHEGTGSKLALQSRDRSNSIDLQSHPESLTNDIYQDTAFGKQNINKYHIGKLRDLNFGLLRPYDNRNISFCTGEPDSRETSERDESPESSHPNKALAVDKINIVRDKDTTKTWLIYRLLANSLSSPKPHSTSPMSSTLPSEAIASEGDGHDISEIQPWVFPVLCDAITNTKLQYQAFAMEATQNSPGDSHSVTYDDKFPLYSDESQFLEDSKKSLRSADSYHNYGGKETSDKSRLVISENQENRSLPSSSSIKNDIYTPNGDLMSEQLTFSRDAASADVKYSTYTIKSTVQLRHGHRGVHKLSSDCVQLLSGSKESLQGSCAELGKEFSDV</sequence>
<name>A0AAV4HGJ3_9GAST</name>
<dbReference type="EMBL" id="BMAT01009017">
    <property type="protein sequence ID" value="GFR96764.1"/>
    <property type="molecule type" value="Genomic_DNA"/>
</dbReference>
<dbReference type="AlphaFoldDB" id="A0AAV4HGJ3"/>
<evidence type="ECO:0000313" key="3">
    <source>
        <dbReference type="EMBL" id="GFR96764.1"/>
    </source>
</evidence>
<evidence type="ECO:0000256" key="2">
    <source>
        <dbReference type="SAM" id="Phobius"/>
    </source>
</evidence>
<feature type="transmembrane region" description="Helical" evidence="2">
    <location>
        <begin position="225"/>
        <end position="250"/>
    </location>
</feature>
<feature type="transmembrane region" description="Helical" evidence="2">
    <location>
        <begin position="70"/>
        <end position="89"/>
    </location>
</feature>
<feature type="compositionally biased region" description="Polar residues" evidence="1">
    <location>
        <begin position="450"/>
        <end position="464"/>
    </location>
</feature>
<proteinExistence type="predicted"/>
<reference evidence="3 4" key="1">
    <citation type="journal article" date="2021" name="Elife">
        <title>Chloroplast acquisition without the gene transfer in kleptoplastic sea slugs, Plakobranchus ocellatus.</title>
        <authorList>
            <person name="Maeda T."/>
            <person name="Takahashi S."/>
            <person name="Yoshida T."/>
            <person name="Shimamura S."/>
            <person name="Takaki Y."/>
            <person name="Nagai Y."/>
            <person name="Toyoda A."/>
            <person name="Suzuki Y."/>
            <person name="Arimoto A."/>
            <person name="Ishii H."/>
            <person name="Satoh N."/>
            <person name="Nishiyama T."/>
            <person name="Hasebe M."/>
            <person name="Maruyama T."/>
            <person name="Minagawa J."/>
            <person name="Obokata J."/>
            <person name="Shigenobu S."/>
        </authorList>
    </citation>
    <scope>NUCLEOTIDE SEQUENCE [LARGE SCALE GENOMIC DNA]</scope>
</reference>
<feature type="transmembrane region" description="Helical" evidence="2">
    <location>
        <begin position="262"/>
        <end position="283"/>
    </location>
</feature>
<accession>A0AAV4HGJ3</accession>
<keyword evidence="2" id="KW-0812">Transmembrane</keyword>
<evidence type="ECO:0000313" key="4">
    <source>
        <dbReference type="Proteomes" id="UP000762676"/>
    </source>
</evidence>
<feature type="transmembrane region" description="Helical" evidence="2">
    <location>
        <begin position="101"/>
        <end position="123"/>
    </location>
</feature>
<keyword evidence="2" id="KW-0472">Membrane</keyword>
<feature type="region of interest" description="Disordered" evidence="1">
    <location>
        <begin position="395"/>
        <end position="418"/>
    </location>
</feature>
<evidence type="ECO:0008006" key="5">
    <source>
        <dbReference type="Google" id="ProtNLM"/>
    </source>
</evidence>
<organism evidence="3 4">
    <name type="scientific">Elysia marginata</name>
    <dbReference type="NCBI Taxonomy" id="1093978"/>
    <lineage>
        <taxon>Eukaryota</taxon>
        <taxon>Metazoa</taxon>
        <taxon>Spiralia</taxon>
        <taxon>Lophotrochozoa</taxon>
        <taxon>Mollusca</taxon>
        <taxon>Gastropoda</taxon>
        <taxon>Heterobranchia</taxon>
        <taxon>Euthyneura</taxon>
        <taxon>Panpulmonata</taxon>
        <taxon>Sacoglossa</taxon>
        <taxon>Placobranchoidea</taxon>
        <taxon>Plakobranchidae</taxon>
        <taxon>Elysia</taxon>
    </lineage>
</organism>
<gene>
    <name evidence="3" type="ORF">ElyMa_004459700</name>
</gene>
<feature type="region of interest" description="Disordered" evidence="1">
    <location>
        <begin position="329"/>
        <end position="349"/>
    </location>
</feature>